<comment type="caution">
    <text evidence="4">The sequence shown here is derived from an EMBL/GenBank/DDBJ whole genome shotgun (WGS) entry which is preliminary data.</text>
</comment>
<dbReference type="InterPro" id="IPR010982">
    <property type="entry name" value="Lambda_DNA-bd_dom_sf"/>
</dbReference>
<feature type="domain" description="Cytoskeleton protein RodZ-like C-terminal" evidence="3">
    <location>
        <begin position="305"/>
        <end position="371"/>
    </location>
</feature>
<dbReference type="Proteomes" id="UP001597294">
    <property type="component" value="Unassembled WGS sequence"/>
</dbReference>
<keyword evidence="5" id="KW-1185">Reference proteome</keyword>
<evidence type="ECO:0000259" key="3">
    <source>
        <dbReference type="Pfam" id="PF13464"/>
    </source>
</evidence>
<sequence>MQKTRDNASGGDTPDFDQPKVTVAEILRTGREKRGQDLRAVANVLRIRYVFLEAIERGDFTSLPGDTYAYGFVRTYAGYLNLDKDEIVRQFKGEVESYGARKTLIFPTPVPESKTPGLAILLISVLLLAIAYGGWSAISRFDVELPDWVPFTSHGKVVVEDTSTDGAVSGTVTASQDEESVTQEVPVEAQESSTVGAIVAPSSEATAAAPVTPEIIEPEAIENTTTSEVVTTDPDLSISPNEVLDSLGGEDEIDSSEEVGVGAEANEVGISDEATNETANAVVTPPPPPEPEVFGDEGVASAISILAEQDAWMHIVDATGEVVFSRVLRAGSVYNVPKRDGLVMTTGNAGGIILKLNGKELPKLGPVTGVRRDIILSEEGLLESIQSE</sequence>
<accession>A0ABW5BN50</accession>
<dbReference type="Pfam" id="PF13413">
    <property type="entry name" value="HTH_25"/>
    <property type="match status" value="1"/>
</dbReference>
<evidence type="ECO:0000313" key="4">
    <source>
        <dbReference type="EMBL" id="MFD2206880.1"/>
    </source>
</evidence>
<gene>
    <name evidence="4" type="ORF">ACFSKO_14725</name>
</gene>
<keyword evidence="2" id="KW-1133">Transmembrane helix</keyword>
<dbReference type="PANTHER" id="PTHR34475">
    <property type="match status" value="1"/>
</dbReference>
<feature type="transmembrane region" description="Helical" evidence="2">
    <location>
        <begin position="117"/>
        <end position="135"/>
    </location>
</feature>
<reference evidence="5" key="1">
    <citation type="journal article" date="2019" name="Int. J. Syst. Evol. Microbiol.">
        <title>The Global Catalogue of Microorganisms (GCM) 10K type strain sequencing project: providing services to taxonomists for standard genome sequencing and annotation.</title>
        <authorList>
            <consortium name="The Broad Institute Genomics Platform"/>
            <consortium name="The Broad Institute Genome Sequencing Center for Infectious Disease"/>
            <person name="Wu L."/>
            <person name="Ma J."/>
        </authorList>
    </citation>
    <scope>NUCLEOTIDE SEQUENCE [LARGE SCALE GENOMIC DNA]</scope>
    <source>
        <strain evidence="5">CGMCC 4.7192</strain>
    </source>
</reference>
<evidence type="ECO:0000256" key="2">
    <source>
        <dbReference type="SAM" id="Phobius"/>
    </source>
</evidence>
<evidence type="ECO:0000256" key="1">
    <source>
        <dbReference type="SAM" id="MobiDB-lite"/>
    </source>
</evidence>
<organism evidence="4 5">
    <name type="scientific">Kiloniella antarctica</name>
    <dbReference type="NCBI Taxonomy" id="1550907"/>
    <lineage>
        <taxon>Bacteria</taxon>
        <taxon>Pseudomonadati</taxon>
        <taxon>Pseudomonadota</taxon>
        <taxon>Alphaproteobacteria</taxon>
        <taxon>Rhodospirillales</taxon>
        <taxon>Kiloniellaceae</taxon>
        <taxon>Kiloniella</taxon>
    </lineage>
</organism>
<dbReference type="Pfam" id="PF13464">
    <property type="entry name" value="RodZ_C"/>
    <property type="match status" value="1"/>
</dbReference>
<protein>
    <submittedName>
        <fullName evidence="4">Helix-turn-helix domain-containing protein</fullName>
    </submittedName>
</protein>
<dbReference type="PANTHER" id="PTHR34475:SF1">
    <property type="entry name" value="CYTOSKELETON PROTEIN RODZ"/>
    <property type="match status" value="1"/>
</dbReference>
<keyword evidence="2" id="KW-0812">Transmembrane</keyword>
<feature type="region of interest" description="Disordered" evidence="1">
    <location>
        <begin position="168"/>
        <end position="194"/>
    </location>
</feature>
<dbReference type="Gene3D" id="1.10.260.40">
    <property type="entry name" value="lambda repressor-like DNA-binding domains"/>
    <property type="match status" value="1"/>
</dbReference>
<dbReference type="RefSeq" id="WP_380253126.1">
    <property type="nucleotide sequence ID" value="NZ_JBHUII010000008.1"/>
</dbReference>
<dbReference type="InterPro" id="IPR025194">
    <property type="entry name" value="RodZ-like_C"/>
</dbReference>
<keyword evidence="2" id="KW-0472">Membrane</keyword>
<dbReference type="EMBL" id="JBHUII010000008">
    <property type="protein sequence ID" value="MFD2206880.1"/>
    <property type="molecule type" value="Genomic_DNA"/>
</dbReference>
<evidence type="ECO:0000313" key="5">
    <source>
        <dbReference type="Proteomes" id="UP001597294"/>
    </source>
</evidence>
<dbReference type="InterPro" id="IPR050400">
    <property type="entry name" value="Bact_Cytoskel_RodZ"/>
</dbReference>
<proteinExistence type="predicted"/>
<name>A0ABW5BN50_9PROT</name>